<dbReference type="RefSeq" id="WP_322409268.1">
    <property type="nucleotide sequence ID" value="NZ_CP139779.1"/>
</dbReference>
<keyword evidence="3" id="KW-1185">Reference proteome</keyword>
<evidence type="ECO:0000313" key="2">
    <source>
        <dbReference type="EMBL" id="WQB69145.1"/>
    </source>
</evidence>
<feature type="chain" id="PRO_5046370345" evidence="1">
    <location>
        <begin position="25"/>
        <end position="129"/>
    </location>
</feature>
<feature type="signal peptide" evidence="1">
    <location>
        <begin position="1"/>
        <end position="24"/>
    </location>
</feature>
<reference evidence="2 3" key="1">
    <citation type="submission" date="2023-06" db="EMBL/GenBank/DDBJ databases">
        <title>Rock-solubilizing bacteria, Microbacterium invictum, promotes re-establishment of vegetation in rocky wasteland by accelerating rock bio-weathering and reshaping soil bacterial community.</title>
        <authorList>
            <person name="Liu C."/>
        </authorList>
    </citation>
    <scope>NUCLEOTIDE SEQUENCE [LARGE SCALE GENOMIC DNA]</scope>
    <source>
        <strain evidence="2 3">X-18</strain>
    </source>
</reference>
<proteinExistence type="predicted"/>
<evidence type="ECO:0000313" key="3">
    <source>
        <dbReference type="Proteomes" id="UP001324533"/>
    </source>
</evidence>
<accession>A0ABZ0V6C0</accession>
<dbReference type="Proteomes" id="UP001324533">
    <property type="component" value="Chromosome"/>
</dbReference>
<organism evidence="2 3">
    <name type="scientific">Microbacterium invictum</name>
    <dbReference type="NCBI Taxonomy" id="515415"/>
    <lineage>
        <taxon>Bacteria</taxon>
        <taxon>Bacillati</taxon>
        <taxon>Actinomycetota</taxon>
        <taxon>Actinomycetes</taxon>
        <taxon>Micrococcales</taxon>
        <taxon>Microbacteriaceae</taxon>
        <taxon>Microbacterium</taxon>
    </lineage>
</organism>
<gene>
    <name evidence="2" type="ORF">T9R20_10535</name>
</gene>
<dbReference type="EMBL" id="CP139779">
    <property type="protein sequence ID" value="WQB69145.1"/>
    <property type="molecule type" value="Genomic_DNA"/>
</dbReference>
<protein>
    <submittedName>
        <fullName evidence="2">Uncharacterized protein</fullName>
    </submittedName>
</protein>
<name>A0ABZ0V6C0_9MICO</name>
<sequence>MRSPKLVLTVLGTLTAAIALSACAPGGASPENTPVIAPVTESANDLQGATVELVVGQVLNINTGDLAVDSYEGEVADPAVAEFVQGREEGDATFNPGVQAVAEGTTTVTMTNQDGGIQPLEFTVEVSAG</sequence>
<keyword evidence="1" id="KW-0732">Signal</keyword>
<evidence type="ECO:0000256" key="1">
    <source>
        <dbReference type="SAM" id="SignalP"/>
    </source>
</evidence>
<dbReference type="PROSITE" id="PS51257">
    <property type="entry name" value="PROKAR_LIPOPROTEIN"/>
    <property type="match status" value="1"/>
</dbReference>